<accession>A0A9D4EWJ3</accession>
<dbReference type="InterPro" id="IPR044276">
    <property type="entry name" value="CANIN_dom"/>
</dbReference>
<evidence type="ECO:0000259" key="3">
    <source>
        <dbReference type="Pfam" id="PF14816"/>
    </source>
</evidence>
<protein>
    <recommendedName>
        <fullName evidence="3">Coiled-coil SMC6 And NSE5 INteracting (CANIN) domain-containing protein</fullName>
    </recommendedName>
</protein>
<dbReference type="InterPro" id="IPR026161">
    <property type="entry name" value="FAM178"/>
</dbReference>
<reference evidence="4" key="1">
    <citation type="journal article" date="2019" name="bioRxiv">
        <title>The Genome of the Zebra Mussel, Dreissena polymorpha: A Resource for Invasive Species Research.</title>
        <authorList>
            <person name="McCartney M.A."/>
            <person name="Auch B."/>
            <person name="Kono T."/>
            <person name="Mallez S."/>
            <person name="Zhang Y."/>
            <person name="Obille A."/>
            <person name="Becker A."/>
            <person name="Abrahante J.E."/>
            <person name="Garbe J."/>
            <person name="Badalamenti J.P."/>
            <person name="Herman A."/>
            <person name="Mangelson H."/>
            <person name="Liachko I."/>
            <person name="Sullivan S."/>
            <person name="Sone E.D."/>
            <person name="Koren S."/>
            <person name="Silverstein K.A.T."/>
            <person name="Beckman K.B."/>
            <person name="Gohl D.M."/>
        </authorList>
    </citation>
    <scope>NUCLEOTIDE SEQUENCE</scope>
    <source>
        <strain evidence="4">Duluth1</strain>
        <tissue evidence="4">Whole animal</tissue>
    </source>
</reference>
<evidence type="ECO:0000313" key="4">
    <source>
        <dbReference type="EMBL" id="KAH3787156.1"/>
    </source>
</evidence>
<evidence type="ECO:0000256" key="2">
    <source>
        <dbReference type="SAM" id="MobiDB-lite"/>
    </source>
</evidence>
<dbReference type="Proteomes" id="UP000828390">
    <property type="component" value="Unassembled WGS sequence"/>
</dbReference>
<comment type="similarity">
    <text evidence="1">Belongs to the FAM178 family.</text>
</comment>
<feature type="compositionally biased region" description="Basic and acidic residues" evidence="2">
    <location>
        <begin position="416"/>
        <end position="458"/>
    </location>
</feature>
<reference evidence="4" key="2">
    <citation type="submission" date="2020-11" db="EMBL/GenBank/DDBJ databases">
        <authorList>
            <person name="McCartney M.A."/>
            <person name="Auch B."/>
            <person name="Kono T."/>
            <person name="Mallez S."/>
            <person name="Becker A."/>
            <person name="Gohl D.M."/>
            <person name="Silverstein K.A.T."/>
            <person name="Koren S."/>
            <person name="Bechman K.B."/>
            <person name="Herman A."/>
            <person name="Abrahante J.E."/>
            <person name="Garbe J."/>
        </authorList>
    </citation>
    <scope>NUCLEOTIDE SEQUENCE</scope>
    <source>
        <strain evidence="4">Duluth1</strain>
        <tissue evidence="4">Whole animal</tissue>
    </source>
</reference>
<keyword evidence="5" id="KW-1185">Reference proteome</keyword>
<feature type="region of interest" description="Disordered" evidence="2">
    <location>
        <begin position="368"/>
        <end position="458"/>
    </location>
</feature>
<feature type="compositionally biased region" description="Acidic residues" evidence="2">
    <location>
        <begin position="7"/>
        <end position="19"/>
    </location>
</feature>
<name>A0A9D4EWJ3_DREPO</name>
<evidence type="ECO:0000313" key="5">
    <source>
        <dbReference type="Proteomes" id="UP000828390"/>
    </source>
</evidence>
<dbReference type="EMBL" id="JAIWYP010000008">
    <property type="protein sequence ID" value="KAH3787156.1"/>
    <property type="molecule type" value="Genomic_DNA"/>
</dbReference>
<gene>
    <name evidence="4" type="ORF">DPMN_165276</name>
</gene>
<dbReference type="PANTHER" id="PTHR16046">
    <property type="entry name" value="SMC5-SMC6 COMPLEX LOCALIZATION FACTOR 2"/>
    <property type="match status" value="1"/>
</dbReference>
<proteinExistence type="inferred from homology"/>
<dbReference type="PANTHER" id="PTHR16046:SF9">
    <property type="entry name" value="SMC5-SMC6 COMPLEX LOCALIZATION FACTOR PROTEIN 2"/>
    <property type="match status" value="1"/>
</dbReference>
<organism evidence="4 5">
    <name type="scientific">Dreissena polymorpha</name>
    <name type="common">Zebra mussel</name>
    <name type="synonym">Mytilus polymorpha</name>
    <dbReference type="NCBI Taxonomy" id="45954"/>
    <lineage>
        <taxon>Eukaryota</taxon>
        <taxon>Metazoa</taxon>
        <taxon>Spiralia</taxon>
        <taxon>Lophotrochozoa</taxon>
        <taxon>Mollusca</taxon>
        <taxon>Bivalvia</taxon>
        <taxon>Autobranchia</taxon>
        <taxon>Heteroconchia</taxon>
        <taxon>Euheterodonta</taxon>
        <taxon>Imparidentia</taxon>
        <taxon>Neoheterodontei</taxon>
        <taxon>Myida</taxon>
        <taxon>Dreissenoidea</taxon>
        <taxon>Dreissenidae</taxon>
        <taxon>Dreissena</taxon>
    </lineage>
</organism>
<comment type="caution">
    <text evidence="4">The sequence shown here is derived from an EMBL/GenBank/DDBJ whole genome shotgun (WGS) entry which is preliminary data.</text>
</comment>
<evidence type="ECO:0000256" key="1">
    <source>
        <dbReference type="ARBA" id="ARBA00010311"/>
    </source>
</evidence>
<feature type="domain" description="Coiled-coil SMC6 And NSE5 INteracting (CANIN)" evidence="3">
    <location>
        <begin position="40"/>
        <end position="351"/>
    </location>
</feature>
<sequence>MSGIYEMDSDEMSDDDEVPDMPSLWHSAIHTNGALSSPVSSLESSSQSFSLEKLLTEHKEHIRVEKEVEEIRTLLQTKSGGFINAIEDDNELSGPAGKGLQDQHARVLKQFHMHDSRMRQERPGMHVFHPERYLCNFDAGLHPCHCGFRNVNDSVIEKHVHNLEAHEYKQLLTKGAIPHCLGKIVCKDEFMRWMFLLMSVYEDQESLPDLLHKVIEIIHRDPGWRPAVSDICSILVNYGATEEELLGKNENHFSDRSKCLVQPNYKPKSKDSPSNGFSLENLEAVLQVLTEALTSSENSYCGMELNVLLHAVCLISLDVRLDNMALLCTIQQCVTAILDHYTEVDWRQQRLYLSRMLGTMSTVAQEKQHLKAQDRASTNEQEQLEAQDRAGINEQKRLEAQDRAGINKQEQLGAQDRARTNEQEEFEAKDRARTNEQEHLEAQNRAHTNEQEHLEAQDRARTNAHNMAHIVDVILPTERGFYLHRGMGYVMLHSILGTSQTVTDEELSNLEIQDLIPFIDYIDDLLKTDPYLLSSVILILGKCVGPNISLSPHEQEQLKSLMEKLKCIRVSDDLGILDRTLVKDMIARLTTRWNLNIQAGRSKQMRLFEFSSPAKKMKITQVQSLQALSDSDDDMEQGNGEMGT</sequence>
<dbReference type="Pfam" id="PF14816">
    <property type="entry name" value="CANIN"/>
    <property type="match status" value="1"/>
</dbReference>
<dbReference type="AlphaFoldDB" id="A0A9D4EWJ3"/>
<feature type="region of interest" description="Disordered" evidence="2">
    <location>
        <begin position="1"/>
        <end position="24"/>
    </location>
</feature>